<keyword evidence="4" id="KW-0282">Flagellum</keyword>
<evidence type="ECO:0000256" key="2">
    <source>
        <dbReference type="ARBA" id="ARBA00022490"/>
    </source>
</evidence>
<dbReference type="OrthoDB" id="5788000at2759"/>
<comment type="caution">
    <text evidence="6">The sequence shown here is derived from an EMBL/GenBank/DDBJ whole genome shotgun (WGS) entry which is preliminary data.</text>
</comment>
<sequence length="320" mass="35659">MRECACASDNRQKQSTRLLKERAQLVRSVQSDLAKVSWVCREEEEQLEGQRQRALRSLAALTRPTLVNAECLERRRNRLERDLVADDLHHQLNQETEAIEEARRCISEAASEAATRLAGLRKAREQVERDWAAKQRAATLETQCIGLKIGRLCPAATHPPFQQVEVESWSSASDQTIGEAESQVAASTELRSRIDEALTAAARRLRTQADAVDDALERRVAQVEHSRVALENQIDQVVRGVVEMERLQTDLRRAGFNNGLPLRVAQQRLQTRKARPQPAENCTDLPQSGLLAEVAGSEGAAQQLEAAEAAAEARLAELLR</sequence>
<name>A0A8S1E2Y3_9INSE</name>
<dbReference type="Pfam" id="PF03148">
    <property type="entry name" value="Tektin"/>
    <property type="match status" value="1"/>
</dbReference>
<accession>A0A8S1E2Y3</accession>
<evidence type="ECO:0000256" key="1">
    <source>
        <dbReference type="ARBA" id="ARBA00007209"/>
    </source>
</evidence>
<evidence type="ECO:0000313" key="7">
    <source>
        <dbReference type="Proteomes" id="UP000494165"/>
    </source>
</evidence>
<feature type="coiled-coil region" evidence="5">
    <location>
        <begin position="92"/>
        <end position="130"/>
    </location>
</feature>
<keyword evidence="7" id="KW-1185">Reference proteome</keyword>
<evidence type="ECO:0000256" key="4">
    <source>
        <dbReference type="RuleBase" id="RU367040"/>
    </source>
</evidence>
<dbReference type="GO" id="GO:0015630">
    <property type="term" value="C:microtubule cytoskeleton"/>
    <property type="evidence" value="ECO:0007669"/>
    <property type="project" value="UniProtKB-UniRule"/>
</dbReference>
<protein>
    <recommendedName>
        <fullName evidence="4">Tektin</fullName>
    </recommendedName>
</protein>
<dbReference type="GO" id="GO:0060294">
    <property type="term" value="P:cilium movement involved in cell motility"/>
    <property type="evidence" value="ECO:0007669"/>
    <property type="project" value="UniProtKB-UniRule"/>
</dbReference>
<keyword evidence="4" id="KW-0969">Cilium</keyword>
<dbReference type="GO" id="GO:0060271">
    <property type="term" value="P:cilium assembly"/>
    <property type="evidence" value="ECO:0007669"/>
    <property type="project" value="UniProtKB-UniRule"/>
</dbReference>
<dbReference type="EMBL" id="CADEPI010000785">
    <property type="protein sequence ID" value="CAB3388440.1"/>
    <property type="molecule type" value="Genomic_DNA"/>
</dbReference>
<dbReference type="InterPro" id="IPR000435">
    <property type="entry name" value="Tektins"/>
</dbReference>
<keyword evidence="3 5" id="KW-0175">Coiled coil</keyword>
<dbReference type="PANTHER" id="PTHR19960">
    <property type="entry name" value="TEKTIN"/>
    <property type="match status" value="1"/>
</dbReference>
<dbReference type="AlphaFoldDB" id="A0A8S1E2Y3"/>
<dbReference type="InterPro" id="IPR048256">
    <property type="entry name" value="Tektin-like"/>
</dbReference>
<keyword evidence="4" id="KW-0966">Cell projection</keyword>
<dbReference type="GO" id="GO:0005634">
    <property type="term" value="C:nucleus"/>
    <property type="evidence" value="ECO:0007669"/>
    <property type="project" value="TreeGrafter"/>
</dbReference>
<dbReference type="Proteomes" id="UP000494165">
    <property type="component" value="Unassembled WGS sequence"/>
</dbReference>
<comment type="subcellular location">
    <subcellularLocation>
        <location evidence="4">Cytoplasm</location>
        <location evidence="4">Cytoskeleton</location>
        <location evidence="4">Cilium axoneme</location>
    </subcellularLocation>
</comment>
<comment type="similarity">
    <text evidence="1 4">Belongs to the tektin family.</text>
</comment>
<evidence type="ECO:0000256" key="3">
    <source>
        <dbReference type="ARBA" id="ARBA00023054"/>
    </source>
</evidence>
<evidence type="ECO:0000313" key="6">
    <source>
        <dbReference type="EMBL" id="CAB3388440.1"/>
    </source>
</evidence>
<proteinExistence type="inferred from homology"/>
<keyword evidence="2" id="KW-0963">Cytoplasm</keyword>
<dbReference type="PANTHER" id="PTHR19960:SF12">
    <property type="entry name" value="TEKTIN-4"/>
    <property type="match status" value="1"/>
</dbReference>
<evidence type="ECO:0000256" key="5">
    <source>
        <dbReference type="SAM" id="Coils"/>
    </source>
</evidence>
<reference evidence="6 7" key="1">
    <citation type="submission" date="2020-04" db="EMBL/GenBank/DDBJ databases">
        <authorList>
            <person name="Alioto T."/>
            <person name="Alioto T."/>
            <person name="Gomez Garrido J."/>
        </authorList>
    </citation>
    <scope>NUCLEOTIDE SEQUENCE [LARGE SCALE GENOMIC DNA]</scope>
</reference>
<gene>
    <name evidence="6" type="ORF">CLODIP_2_CD14735</name>
</gene>
<dbReference type="GO" id="GO:0005930">
    <property type="term" value="C:axoneme"/>
    <property type="evidence" value="ECO:0007669"/>
    <property type="project" value="UniProtKB-SubCell"/>
</dbReference>
<feature type="non-terminal residue" evidence="6">
    <location>
        <position position="1"/>
    </location>
</feature>
<organism evidence="6 7">
    <name type="scientific">Cloeon dipterum</name>
    <dbReference type="NCBI Taxonomy" id="197152"/>
    <lineage>
        <taxon>Eukaryota</taxon>
        <taxon>Metazoa</taxon>
        <taxon>Ecdysozoa</taxon>
        <taxon>Arthropoda</taxon>
        <taxon>Hexapoda</taxon>
        <taxon>Insecta</taxon>
        <taxon>Pterygota</taxon>
        <taxon>Palaeoptera</taxon>
        <taxon>Ephemeroptera</taxon>
        <taxon>Pisciforma</taxon>
        <taxon>Baetidae</taxon>
        <taxon>Cloeon</taxon>
    </lineage>
</organism>